<evidence type="ECO:0000313" key="2">
    <source>
        <dbReference type="Proteomes" id="UP000001631"/>
    </source>
</evidence>
<evidence type="ECO:0000313" key="1">
    <source>
        <dbReference type="EMBL" id="EEH07071.1"/>
    </source>
</evidence>
<accession>C0NMH3</accession>
<dbReference type="EMBL" id="GG663367">
    <property type="protein sequence ID" value="EEH07071.1"/>
    <property type="molecule type" value="Genomic_DNA"/>
</dbReference>
<dbReference type="InParanoid" id="C0NMH3"/>
<protein>
    <submittedName>
        <fullName evidence="1">Uncharacterized protein</fullName>
    </submittedName>
</protein>
<organism evidence="1 2">
    <name type="scientific">Ajellomyces capsulatus (strain G186AR / H82 / ATCC MYA-2454 / RMSCC 2432)</name>
    <name type="common">Darling's disease fungus</name>
    <name type="synonym">Histoplasma capsulatum</name>
    <dbReference type="NCBI Taxonomy" id="447093"/>
    <lineage>
        <taxon>Eukaryota</taxon>
        <taxon>Fungi</taxon>
        <taxon>Dikarya</taxon>
        <taxon>Ascomycota</taxon>
        <taxon>Pezizomycotina</taxon>
        <taxon>Eurotiomycetes</taxon>
        <taxon>Eurotiomycetidae</taxon>
        <taxon>Onygenales</taxon>
        <taxon>Ajellomycetaceae</taxon>
        <taxon>Histoplasma</taxon>
    </lineage>
</organism>
<dbReference type="HOGENOM" id="CLU_1815251_0_0_1"/>
<dbReference type="RefSeq" id="XP_045287552.1">
    <property type="nucleotide sequence ID" value="XM_045430999.1"/>
</dbReference>
<dbReference type="Proteomes" id="UP000001631">
    <property type="component" value="Unassembled WGS sequence"/>
</dbReference>
<dbReference type="GeneID" id="69036966"/>
<reference evidence="1" key="1">
    <citation type="submission" date="2009-02" db="EMBL/GenBank/DDBJ databases">
        <title>The Genome Sequence of Ajellomyces capsulatus strain G186AR.</title>
        <authorList>
            <consortium name="The Broad Institute Genome Sequencing Platform"/>
            <person name="Champion M."/>
            <person name="Cuomo C."/>
            <person name="Ma L.-J."/>
            <person name="Henn M.R."/>
            <person name="Sil A."/>
            <person name="Goldman B."/>
            <person name="Young S.K."/>
            <person name="Kodira C.D."/>
            <person name="Zeng Q."/>
            <person name="Koehrsen M."/>
            <person name="Alvarado L."/>
            <person name="Berlin A."/>
            <person name="Borenstein D."/>
            <person name="Chen Z."/>
            <person name="Engels R."/>
            <person name="Freedman E."/>
            <person name="Gellesch M."/>
            <person name="Goldberg J."/>
            <person name="Griggs A."/>
            <person name="Gujja S."/>
            <person name="Heiman D."/>
            <person name="Hepburn T."/>
            <person name="Howarth C."/>
            <person name="Jen D."/>
            <person name="Larson L."/>
            <person name="Lewis B."/>
            <person name="Mehta T."/>
            <person name="Park D."/>
            <person name="Pearson M."/>
            <person name="Roberts A."/>
            <person name="Saif S."/>
            <person name="Shea T."/>
            <person name="Shenoy N."/>
            <person name="Sisk P."/>
            <person name="Stolte C."/>
            <person name="Sykes S."/>
            <person name="Walk T."/>
            <person name="White J."/>
            <person name="Yandava C."/>
            <person name="Klein B."/>
            <person name="McEwen J.G."/>
            <person name="Puccia R."/>
            <person name="Goldman G.H."/>
            <person name="Felipe M.S."/>
            <person name="Nino-Vega G."/>
            <person name="San-Blas G."/>
            <person name="Taylor J."/>
            <person name="Mendoza L."/>
            <person name="Galagan J."/>
            <person name="Nusbaum C."/>
            <person name="Birren B."/>
        </authorList>
    </citation>
    <scope>NUCLEOTIDE SEQUENCE</scope>
    <source>
        <strain evidence="1">G186AR</strain>
    </source>
</reference>
<dbReference type="AlphaFoldDB" id="C0NMH3"/>
<proteinExistence type="predicted"/>
<gene>
    <name evidence="1" type="ORF">HCBG_03950</name>
</gene>
<keyword evidence="2" id="KW-1185">Reference proteome</keyword>
<name>C0NMH3_AJECG</name>
<sequence>MASSSRVKCETMLEYGGGESYCGALPASMCNGFVSTASSASTRLNPNPRPGASNGCVGLVPKKTGLPKVAKASSNAHRAAGDFPIGRVPVLLICKERTQPGAFHACAVSQVISGWESARGEKGAWGLQGDPRVVEFILLGSF</sequence>